<feature type="non-terminal residue" evidence="1">
    <location>
        <position position="1"/>
    </location>
</feature>
<reference evidence="1 2" key="1">
    <citation type="journal article" date="2021" name="Nat. Plants">
        <title>The Taxus genome provides insights into paclitaxel biosynthesis.</title>
        <authorList>
            <person name="Xiong X."/>
            <person name="Gou J."/>
            <person name="Liao Q."/>
            <person name="Li Y."/>
            <person name="Zhou Q."/>
            <person name="Bi G."/>
            <person name="Li C."/>
            <person name="Du R."/>
            <person name="Wang X."/>
            <person name="Sun T."/>
            <person name="Guo L."/>
            <person name="Liang H."/>
            <person name="Lu P."/>
            <person name="Wu Y."/>
            <person name="Zhang Z."/>
            <person name="Ro D.K."/>
            <person name="Shang Y."/>
            <person name="Huang S."/>
            <person name="Yan J."/>
        </authorList>
    </citation>
    <scope>NUCLEOTIDE SEQUENCE [LARGE SCALE GENOMIC DNA]</scope>
    <source>
        <strain evidence="1">Ta-2019</strain>
    </source>
</reference>
<dbReference type="AlphaFoldDB" id="A0AA38C285"/>
<accession>A0AA38C285</accession>
<gene>
    <name evidence="1" type="ORF">KI387_032754</name>
</gene>
<dbReference type="Proteomes" id="UP000824469">
    <property type="component" value="Unassembled WGS sequence"/>
</dbReference>
<keyword evidence="2" id="KW-1185">Reference proteome</keyword>
<sequence length="67" mass="7507">GFQSESLPDDTIHIREELHTEDDPTAPSSVVLSSMKIHTGTSEMLDTQVEPSHNYLEEITLLKSQLQ</sequence>
<feature type="non-terminal residue" evidence="1">
    <location>
        <position position="67"/>
    </location>
</feature>
<comment type="caution">
    <text evidence="1">The sequence shown here is derived from an EMBL/GenBank/DDBJ whole genome shotgun (WGS) entry which is preliminary data.</text>
</comment>
<evidence type="ECO:0000313" key="1">
    <source>
        <dbReference type="EMBL" id="KAH9288637.1"/>
    </source>
</evidence>
<evidence type="ECO:0000313" key="2">
    <source>
        <dbReference type="Proteomes" id="UP000824469"/>
    </source>
</evidence>
<organism evidence="1 2">
    <name type="scientific">Taxus chinensis</name>
    <name type="common">Chinese yew</name>
    <name type="synonym">Taxus wallichiana var. chinensis</name>
    <dbReference type="NCBI Taxonomy" id="29808"/>
    <lineage>
        <taxon>Eukaryota</taxon>
        <taxon>Viridiplantae</taxon>
        <taxon>Streptophyta</taxon>
        <taxon>Embryophyta</taxon>
        <taxon>Tracheophyta</taxon>
        <taxon>Spermatophyta</taxon>
        <taxon>Pinopsida</taxon>
        <taxon>Pinidae</taxon>
        <taxon>Conifers II</taxon>
        <taxon>Cupressales</taxon>
        <taxon>Taxaceae</taxon>
        <taxon>Taxus</taxon>
    </lineage>
</organism>
<name>A0AA38C285_TAXCH</name>
<proteinExistence type="predicted"/>
<protein>
    <submittedName>
        <fullName evidence="1">Uncharacterized protein</fullName>
    </submittedName>
</protein>
<dbReference type="EMBL" id="JAHRHJ020003813">
    <property type="protein sequence ID" value="KAH9288637.1"/>
    <property type="molecule type" value="Genomic_DNA"/>
</dbReference>